<dbReference type="GO" id="GO:0005840">
    <property type="term" value="C:ribosome"/>
    <property type="evidence" value="ECO:0007669"/>
    <property type="project" value="UniProtKB-KW"/>
</dbReference>
<dbReference type="Gene3D" id="3.40.630.30">
    <property type="match status" value="1"/>
</dbReference>
<dbReference type="SUPFAM" id="SSF55729">
    <property type="entry name" value="Acyl-CoA N-acyltransferases (Nat)"/>
    <property type="match status" value="1"/>
</dbReference>
<evidence type="ECO:0000313" key="5">
    <source>
        <dbReference type="Proteomes" id="UP000319516"/>
    </source>
</evidence>
<keyword evidence="5" id="KW-1185">Reference proteome</keyword>
<comment type="caution">
    <text evidence="4">The sequence shown here is derived from an EMBL/GenBank/DDBJ whole genome shotgun (WGS) entry which is preliminary data.</text>
</comment>
<dbReference type="PANTHER" id="PTHR43877">
    <property type="entry name" value="AMINOALKYLPHOSPHONATE N-ACETYLTRANSFERASE-RELATED-RELATED"/>
    <property type="match status" value="1"/>
</dbReference>
<evidence type="ECO:0000313" key="4">
    <source>
        <dbReference type="EMBL" id="TQL51445.1"/>
    </source>
</evidence>
<reference evidence="4 5" key="1">
    <citation type="submission" date="2019-06" db="EMBL/GenBank/DDBJ databases">
        <title>Sequencing the genomes of 1000 actinobacteria strains.</title>
        <authorList>
            <person name="Klenk H.-P."/>
        </authorList>
    </citation>
    <scope>NUCLEOTIDE SEQUENCE [LARGE SCALE GENOMIC DNA]</scope>
    <source>
        <strain evidence="4 5">DSM 12335</strain>
    </source>
</reference>
<sequence>MAPMQGSPGEVDVRDYRDEDEPSWLRARVLSFLSTAYYDDVKTERTRFDGAAVRLVAVRPGPGAITSPGAEEVVGLLDVELFDPEPGAAGGTATIDSIAVHPDHQRRGLADRLLAEALRRLAPLGLVSLDAWTREDEPANHWYLRNGFAVAHEYLHVYKSWDDPAEGFTTPDGLSAPLAAFMHGSLEDEQALRARFRRVHRCRQYLREL</sequence>
<name>A0A542YTM1_9MICO</name>
<dbReference type="InterPro" id="IPR050832">
    <property type="entry name" value="Bact_Acetyltransf"/>
</dbReference>
<feature type="domain" description="N-acetyltransferase" evidence="3">
    <location>
        <begin position="11"/>
        <end position="164"/>
    </location>
</feature>
<dbReference type="GO" id="GO:0016747">
    <property type="term" value="F:acyltransferase activity, transferring groups other than amino-acyl groups"/>
    <property type="evidence" value="ECO:0007669"/>
    <property type="project" value="InterPro"/>
</dbReference>
<dbReference type="PANTHER" id="PTHR43877:SF1">
    <property type="entry name" value="ACETYLTRANSFERASE"/>
    <property type="match status" value="1"/>
</dbReference>
<accession>A0A542YTM1</accession>
<keyword evidence="2" id="KW-0012">Acyltransferase</keyword>
<dbReference type="CDD" id="cd04301">
    <property type="entry name" value="NAT_SF"/>
    <property type="match status" value="1"/>
</dbReference>
<keyword evidence="4" id="KW-0687">Ribonucleoprotein</keyword>
<dbReference type="Pfam" id="PF00583">
    <property type="entry name" value="Acetyltransf_1"/>
    <property type="match status" value="1"/>
</dbReference>
<proteinExistence type="predicted"/>
<keyword evidence="4" id="KW-0689">Ribosomal protein</keyword>
<organism evidence="4 5">
    <name type="scientific">Ornithinicoccus hortensis</name>
    <dbReference type="NCBI Taxonomy" id="82346"/>
    <lineage>
        <taxon>Bacteria</taxon>
        <taxon>Bacillati</taxon>
        <taxon>Actinomycetota</taxon>
        <taxon>Actinomycetes</taxon>
        <taxon>Micrococcales</taxon>
        <taxon>Intrasporangiaceae</taxon>
        <taxon>Ornithinicoccus</taxon>
    </lineage>
</organism>
<evidence type="ECO:0000259" key="3">
    <source>
        <dbReference type="PROSITE" id="PS51186"/>
    </source>
</evidence>
<gene>
    <name evidence="4" type="ORF">FB467_2591</name>
</gene>
<evidence type="ECO:0000256" key="1">
    <source>
        <dbReference type="ARBA" id="ARBA00022679"/>
    </source>
</evidence>
<keyword evidence="1" id="KW-0808">Transferase</keyword>
<evidence type="ECO:0000256" key="2">
    <source>
        <dbReference type="ARBA" id="ARBA00023315"/>
    </source>
</evidence>
<dbReference type="AlphaFoldDB" id="A0A542YTM1"/>
<protein>
    <submittedName>
        <fullName evidence="4">Ribosomal protein S18 acetylase RimI-like enzyme</fullName>
    </submittedName>
</protein>
<dbReference type="InterPro" id="IPR016181">
    <property type="entry name" value="Acyl_CoA_acyltransferase"/>
</dbReference>
<dbReference type="EMBL" id="VFOP01000001">
    <property type="protein sequence ID" value="TQL51445.1"/>
    <property type="molecule type" value="Genomic_DNA"/>
</dbReference>
<dbReference type="Proteomes" id="UP000319516">
    <property type="component" value="Unassembled WGS sequence"/>
</dbReference>
<dbReference type="InterPro" id="IPR000182">
    <property type="entry name" value="GNAT_dom"/>
</dbReference>
<dbReference type="PROSITE" id="PS51186">
    <property type="entry name" value="GNAT"/>
    <property type="match status" value="1"/>
</dbReference>